<evidence type="ECO:0000313" key="3">
    <source>
        <dbReference type="Proteomes" id="UP000314294"/>
    </source>
</evidence>
<evidence type="ECO:0000256" key="1">
    <source>
        <dbReference type="SAM" id="MobiDB-lite"/>
    </source>
</evidence>
<feature type="region of interest" description="Disordered" evidence="1">
    <location>
        <begin position="1"/>
        <end position="41"/>
    </location>
</feature>
<comment type="caution">
    <text evidence="2">The sequence shown here is derived from an EMBL/GenBank/DDBJ whole genome shotgun (WGS) entry which is preliminary data.</text>
</comment>
<feature type="compositionally biased region" description="Basic and acidic residues" evidence="1">
    <location>
        <begin position="16"/>
        <end position="26"/>
    </location>
</feature>
<dbReference type="EMBL" id="SRLO01000753">
    <property type="protein sequence ID" value="TNN47211.1"/>
    <property type="molecule type" value="Genomic_DNA"/>
</dbReference>
<proteinExistence type="predicted"/>
<accession>A0A4Z2G1S7</accession>
<organism evidence="2 3">
    <name type="scientific">Liparis tanakae</name>
    <name type="common">Tanaka's snailfish</name>
    <dbReference type="NCBI Taxonomy" id="230148"/>
    <lineage>
        <taxon>Eukaryota</taxon>
        <taxon>Metazoa</taxon>
        <taxon>Chordata</taxon>
        <taxon>Craniata</taxon>
        <taxon>Vertebrata</taxon>
        <taxon>Euteleostomi</taxon>
        <taxon>Actinopterygii</taxon>
        <taxon>Neopterygii</taxon>
        <taxon>Teleostei</taxon>
        <taxon>Neoteleostei</taxon>
        <taxon>Acanthomorphata</taxon>
        <taxon>Eupercaria</taxon>
        <taxon>Perciformes</taxon>
        <taxon>Cottioidei</taxon>
        <taxon>Cottales</taxon>
        <taxon>Liparidae</taxon>
        <taxon>Liparis</taxon>
    </lineage>
</organism>
<sequence length="211" mass="22882">MPARKLGPSGRGDGLTLDRRLEEKRGALSLASSTVRRTSAWHERPPPSVAFAATVCSASASRSNAARGARPAPAPRPRPVAVVPVRWSRWNLSALLPCRLKEICPLAPASGSEAATFSTKDVDVDGDRRLRLAVGGRDLERVAVPDLAVQSLLHDQAPLALVLLDDGKLAQRVAVCTARREHVTEVTPSARRGENTLLRSRRLHGEERTRY</sequence>
<keyword evidence="3" id="KW-1185">Reference proteome</keyword>
<gene>
    <name evidence="2" type="ORF">EYF80_042602</name>
</gene>
<name>A0A4Z2G1S7_9TELE</name>
<dbReference type="AlphaFoldDB" id="A0A4Z2G1S7"/>
<dbReference type="Proteomes" id="UP000314294">
    <property type="component" value="Unassembled WGS sequence"/>
</dbReference>
<protein>
    <submittedName>
        <fullName evidence="2">Uncharacterized protein</fullName>
    </submittedName>
</protein>
<evidence type="ECO:0000313" key="2">
    <source>
        <dbReference type="EMBL" id="TNN47211.1"/>
    </source>
</evidence>
<feature type="region of interest" description="Disordered" evidence="1">
    <location>
        <begin position="190"/>
        <end position="211"/>
    </location>
</feature>
<reference evidence="2 3" key="1">
    <citation type="submission" date="2019-03" db="EMBL/GenBank/DDBJ databases">
        <title>First draft genome of Liparis tanakae, snailfish: a comprehensive survey of snailfish specific genes.</title>
        <authorList>
            <person name="Kim W."/>
            <person name="Song I."/>
            <person name="Jeong J.-H."/>
            <person name="Kim D."/>
            <person name="Kim S."/>
            <person name="Ryu S."/>
            <person name="Song J.Y."/>
            <person name="Lee S.K."/>
        </authorList>
    </citation>
    <scope>NUCLEOTIDE SEQUENCE [LARGE SCALE GENOMIC DNA]</scope>
    <source>
        <tissue evidence="2">Muscle</tissue>
    </source>
</reference>